<evidence type="ECO:0000313" key="2">
    <source>
        <dbReference type="Proteomes" id="UP001183643"/>
    </source>
</evidence>
<comment type="caution">
    <text evidence="1">The sequence shown here is derived from an EMBL/GenBank/DDBJ whole genome shotgun (WGS) entry which is preliminary data.</text>
</comment>
<organism evidence="1 2">
    <name type="scientific">Catenuloplanes atrovinosus</name>
    <dbReference type="NCBI Taxonomy" id="137266"/>
    <lineage>
        <taxon>Bacteria</taxon>
        <taxon>Bacillati</taxon>
        <taxon>Actinomycetota</taxon>
        <taxon>Actinomycetes</taxon>
        <taxon>Micromonosporales</taxon>
        <taxon>Micromonosporaceae</taxon>
        <taxon>Catenuloplanes</taxon>
    </lineage>
</organism>
<reference evidence="1" key="1">
    <citation type="submission" date="2023-07" db="EMBL/GenBank/DDBJ databases">
        <title>Sequencing the genomes of 1000 actinobacteria strains.</title>
        <authorList>
            <person name="Klenk H.-P."/>
        </authorList>
    </citation>
    <scope>NUCLEOTIDE SEQUENCE</scope>
    <source>
        <strain evidence="1">DSM 44707</strain>
    </source>
</reference>
<dbReference type="RefSeq" id="WP_310373543.1">
    <property type="nucleotide sequence ID" value="NZ_JAVDYB010000001.1"/>
</dbReference>
<dbReference type="EMBL" id="JAVDYB010000001">
    <property type="protein sequence ID" value="MDR7279620.1"/>
    <property type="molecule type" value="Genomic_DNA"/>
</dbReference>
<keyword evidence="2" id="KW-1185">Reference proteome</keyword>
<name>A0AAE3YU19_9ACTN</name>
<protein>
    <submittedName>
        <fullName evidence="1">Uncharacterized protein</fullName>
    </submittedName>
</protein>
<dbReference type="Proteomes" id="UP001183643">
    <property type="component" value="Unassembled WGS sequence"/>
</dbReference>
<accession>A0AAE3YU19</accession>
<dbReference type="AlphaFoldDB" id="A0AAE3YU19"/>
<evidence type="ECO:0000313" key="1">
    <source>
        <dbReference type="EMBL" id="MDR7279620.1"/>
    </source>
</evidence>
<proteinExistence type="predicted"/>
<gene>
    <name evidence="1" type="ORF">J2S41_006398</name>
</gene>
<sequence length="109" mass="12592">MTLRDRILLRRLDRRWDGLPADPDPPSPAIEFLAADLRRLYRHRLGIATHSLVWHIAVLRAYDARLRLASRCLDIPEHLAEVVGMDLEIERLRIESELEAAGLVLRAPR</sequence>